<dbReference type="PATRIC" id="fig|1293439.3.peg.2160"/>
<name>A0A0F5Q8R6_9HYPH</name>
<organism evidence="4 5">
    <name type="scientific">Devosia epidermidihirudinis</name>
    <dbReference type="NCBI Taxonomy" id="1293439"/>
    <lineage>
        <taxon>Bacteria</taxon>
        <taxon>Pseudomonadati</taxon>
        <taxon>Pseudomonadota</taxon>
        <taxon>Alphaproteobacteria</taxon>
        <taxon>Hyphomicrobiales</taxon>
        <taxon>Devosiaceae</taxon>
        <taxon>Devosia</taxon>
    </lineage>
</organism>
<dbReference type="EMBL" id="LANJ01000019">
    <property type="protein sequence ID" value="KKC37397.1"/>
    <property type="molecule type" value="Genomic_DNA"/>
</dbReference>
<dbReference type="RefSeq" id="WP_046137403.1">
    <property type="nucleotide sequence ID" value="NZ_LANJ01000019.1"/>
</dbReference>
<dbReference type="AlphaFoldDB" id="A0A0F5Q8R6"/>
<comment type="caution">
    <text evidence="4">The sequence shown here is derived from an EMBL/GenBank/DDBJ whole genome shotgun (WGS) entry which is preliminary data.</text>
</comment>
<dbReference type="PRINTS" id="PR00502">
    <property type="entry name" value="NUDIXFAMILY"/>
</dbReference>
<dbReference type="InterPro" id="IPR020476">
    <property type="entry name" value="Nudix_hydrolase"/>
</dbReference>
<dbReference type="Gene3D" id="3.90.79.10">
    <property type="entry name" value="Nucleoside Triphosphate Pyrophosphohydrolase"/>
    <property type="match status" value="1"/>
</dbReference>
<dbReference type="PANTHER" id="PTHR43046">
    <property type="entry name" value="GDP-MANNOSE MANNOSYL HYDROLASE"/>
    <property type="match status" value="1"/>
</dbReference>
<proteinExistence type="predicted"/>
<evidence type="ECO:0000256" key="1">
    <source>
        <dbReference type="ARBA" id="ARBA00001946"/>
    </source>
</evidence>
<protein>
    <recommendedName>
        <fullName evidence="3">Nudix hydrolase domain-containing protein</fullName>
    </recommendedName>
</protein>
<keyword evidence="5" id="KW-1185">Reference proteome</keyword>
<sequence length="156" mass="17994">MNGFQQWRAKVFLTLKGLWHRMTVGSRVMVVDGDKVLLIRHTYVPGWQFPGGGVSPGETLEFAGARETLEETGYRVIGSMELFGIYHNTSPVTNRDHVAFYVAKNFEKVFDRKADHEISEVAWFDRHALPEKVTPATSQRIDEYFDKQPKRDVWGY</sequence>
<dbReference type="InterPro" id="IPR015797">
    <property type="entry name" value="NUDIX_hydrolase-like_dom_sf"/>
</dbReference>
<dbReference type="Pfam" id="PF00293">
    <property type="entry name" value="NUDIX"/>
    <property type="match status" value="1"/>
</dbReference>
<dbReference type="SUPFAM" id="SSF55811">
    <property type="entry name" value="Nudix"/>
    <property type="match status" value="1"/>
</dbReference>
<evidence type="ECO:0000256" key="2">
    <source>
        <dbReference type="ARBA" id="ARBA00022801"/>
    </source>
</evidence>
<dbReference type="PANTHER" id="PTHR43046:SF16">
    <property type="entry name" value="ADP-RIBOSE PYROPHOSPHATASE YJHB-RELATED"/>
    <property type="match status" value="1"/>
</dbReference>
<evidence type="ECO:0000259" key="3">
    <source>
        <dbReference type="PROSITE" id="PS51462"/>
    </source>
</evidence>
<dbReference type="PROSITE" id="PS51462">
    <property type="entry name" value="NUDIX"/>
    <property type="match status" value="1"/>
</dbReference>
<evidence type="ECO:0000313" key="4">
    <source>
        <dbReference type="EMBL" id="KKC37397.1"/>
    </source>
</evidence>
<evidence type="ECO:0000313" key="5">
    <source>
        <dbReference type="Proteomes" id="UP000033411"/>
    </source>
</evidence>
<reference evidence="4 5" key="1">
    <citation type="submission" date="2015-03" db="EMBL/GenBank/DDBJ databases">
        <authorList>
            <person name="Lepp D."/>
            <person name="Hassan Y.I."/>
            <person name="Li X.-Z."/>
            <person name="Zhou T."/>
        </authorList>
    </citation>
    <scope>NUCLEOTIDE SEQUENCE [LARGE SCALE GENOMIC DNA]</scope>
    <source>
        <strain evidence="4 5">E84</strain>
    </source>
</reference>
<keyword evidence="2" id="KW-0378">Hydrolase</keyword>
<gene>
    <name evidence="4" type="ORF">WH87_12760</name>
</gene>
<comment type="cofactor">
    <cofactor evidence="1">
        <name>Mg(2+)</name>
        <dbReference type="ChEBI" id="CHEBI:18420"/>
    </cofactor>
</comment>
<dbReference type="Proteomes" id="UP000033411">
    <property type="component" value="Unassembled WGS sequence"/>
</dbReference>
<dbReference type="STRING" id="1293439.WH87_12760"/>
<dbReference type="InterPro" id="IPR000086">
    <property type="entry name" value="NUDIX_hydrolase_dom"/>
</dbReference>
<accession>A0A0F5Q8R6</accession>
<dbReference type="GO" id="GO:0016787">
    <property type="term" value="F:hydrolase activity"/>
    <property type="evidence" value="ECO:0007669"/>
    <property type="project" value="UniProtKB-KW"/>
</dbReference>
<feature type="domain" description="Nudix hydrolase" evidence="3">
    <location>
        <begin position="19"/>
        <end position="149"/>
    </location>
</feature>